<feature type="chain" id="PRO_5015594334" evidence="1">
    <location>
        <begin position="26"/>
        <end position="172"/>
    </location>
</feature>
<keyword evidence="1" id="KW-0732">Signal</keyword>
<feature type="signal peptide" evidence="1">
    <location>
        <begin position="1"/>
        <end position="25"/>
    </location>
</feature>
<dbReference type="AlphaFoldDB" id="A0A2T7NGI2"/>
<proteinExistence type="predicted"/>
<comment type="caution">
    <text evidence="2">The sequence shown here is derived from an EMBL/GenBank/DDBJ whole genome shotgun (WGS) entry which is preliminary data.</text>
</comment>
<dbReference type="Proteomes" id="UP000245119">
    <property type="component" value="Linkage Group LG13"/>
</dbReference>
<sequence>MMPIRIAESVAILASVLLLVGVGHADDVDEFVGFQDEPLPVPFEPQYEFPDSVSIPVILLGTFQTQYSMSPVSVQYVSSLSTVCLQYVSSLSTVCLQTQYSMFPDSVQYVSSLSTVCLQSQYSMSPVCLQSQYSMSPVSVQFVSRLSTVCFQSLGARVTRDVAQAIKCPVAQ</sequence>
<gene>
    <name evidence="2" type="ORF">C0Q70_20763</name>
</gene>
<evidence type="ECO:0000313" key="3">
    <source>
        <dbReference type="Proteomes" id="UP000245119"/>
    </source>
</evidence>
<organism evidence="2 3">
    <name type="scientific">Pomacea canaliculata</name>
    <name type="common">Golden apple snail</name>
    <dbReference type="NCBI Taxonomy" id="400727"/>
    <lineage>
        <taxon>Eukaryota</taxon>
        <taxon>Metazoa</taxon>
        <taxon>Spiralia</taxon>
        <taxon>Lophotrochozoa</taxon>
        <taxon>Mollusca</taxon>
        <taxon>Gastropoda</taxon>
        <taxon>Caenogastropoda</taxon>
        <taxon>Architaenioglossa</taxon>
        <taxon>Ampullarioidea</taxon>
        <taxon>Ampullariidae</taxon>
        <taxon>Pomacea</taxon>
    </lineage>
</organism>
<evidence type="ECO:0000313" key="2">
    <source>
        <dbReference type="EMBL" id="PVD20266.1"/>
    </source>
</evidence>
<keyword evidence="3" id="KW-1185">Reference proteome</keyword>
<evidence type="ECO:0000256" key="1">
    <source>
        <dbReference type="SAM" id="SignalP"/>
    </source>
</evidence>
<protein>
    <submittedName>
        <fullName evidence="2">Uncharacterized protein</fullName>
    </submittedName>
</protein>
<dbReference type="EMBL" id="PZQS01000013">
    <property type="protein sequence ID" value="PVD20266.1"/>
    <property type="molecule type" value="Genomic_DNA"/>
</dbReference>
<name>A0A2T7NGI2_POMCA</name>
<reference evidence="2 3" key="1">
    <citation type="submission" date="2018-04" db="EMBL/GenBank/DDBJ databases">
        <title>The genome of golden apple snail Pomacea canaliculata provides insight into stress tolerance and invasive adaptation.</title>
        <authorList>
            <person name="Liu C."/>
            <person name="Liu B."/>
            <person name="Ren Y."/>
            <person name="Zhang Y."/>
            <person name="Wang H."/>
            <person name="Li S."/>
            <person name="Jiang F."/>
            <person name="Yin L."/>
            <person name="Zhang G."/>
            <person name="Qian W."/>
            <person name="Fan W."/>
        </authorList>
    </citation>
    <scope>NUCLEOTIDE SEQUENCE [LARGE SCALE GENOMIC DNA]</scope>
    <source>
        <strain evidence="2">SZHN2017</strain>
        <tissue evidence="2">Muscle</tissue>
    </source>
</reference>
<accession>A0A2T7NGI2</accession>